<comment type="similarity">
    <text evidence="2">Belongs to the polysaccharide synthase family.</text>
</comment>
<keyword evidence="6 7" id="KW-0472">Membrane</keyword>
<evidence type="ECO:0000313" key="9">
    <source>
        <dbReference type="Proteomes" id="UP000256431"/>
    </source>
</evidence>
<keyword evidence="9" id="KW-1185">Reference proteome</keyword>
<dbReference type="PANTHER" id="PTHR30250">
    <property type="entry name" value="PST FAMILY PREDICTED COLANIC ACID TRANSPORTER"/>
    <property type="match status" value="1"/>
</dbReference>
<organism evidence="8 9">
    <name type="scientific">Marinobacter flavimaris</name>
    <dbReference type="NCBI Taxonomy" id="262076"/>
    <lineage>
        <taxon>Bacteria</taxon>
        <taxon>Pseudomonadati</taxon>
        <taxon>Pseudomonadota</taxon>
        <taxon>Gammaproteobacteria</taxon>
        <taxon>Pseudomonadales</taxon>
        <taxon>Marinobacteraceae</taxon>
        <taxon>Marinobacter</taxon>
    </lineage>
</organism>
<dbReference type="Pfam" id="PF13440">
    <property type="entry name" value="Polysacc_synt_3"/>
    <property type="match status" value="1"/>
</dbReference>
<gene>
    <name evidence="8" type="ORF">DXI23_03730</name>
</gene>
<dbReference type="Proteomes" id="UP000256431">
    <property type="component" value="Unassembled WGS sequence"/>
</dbReference>
<feature type="transmembrane region" description="Helical" evidence="7">
    <location>
        <begin position="408"/>
        <end position="431"/>
    </location>
</feature>
<feature type="transmembrane region" description="Helical" evidence="7">
    <location>
        <begin position="377"/>
        <end position="396"/>
    </location>
</feature>
<name>A0A3D8H7U2_9GAMM</name>
<feature type="transmembrane region" description="Helical" evidence="7">
    <location>
        <begin position="12"/>
        <end position="35"/>
    </location>
</feature>
<feature type="transmembrane region" description="Helical" evidence="7">
    <location>
        <begin position="351"/>
        <end position="371"/>
    </location>
</feature>
<evidence type="ECO:0000256" key="5">
    <source>
        <dbReference type="ARBA" id="ARBA00022989"/>
    </source>
</evidence>
<evidence type="ECO:0000256" key="1">
    <source>
        <dbReference type="ARBA" id="ARBA00004651"/>
    </source>
</evidence>
<evidence type="ECO:0000256" key="6">
    <source>
        <dbReference type="ARBA" id="ARBA00023136"/>
    </source>
</evidence>
<keyword evidence="5 7" id="KW-1133">Transmembrane helix</keyword>
<evidence type="ECO:0000256" key="4">
    <source>
        <dbReference type="ARBA" id="ARBA00022692"/>
    </source>
</evidence>
<evidence type="ECO:0000313" key="8">
    <source>
        <dbReference type="EMBL" id="RDU42785.1"/>
    </source>
</evidence>
<feature type="transmembrane region" description="Helical" evidence="7">
    <location>
        <begin position="147"/>
        <end position="165"/>
    </location>
</feature>
<evidence type="ECO:0000256" key="7">
    <source>
        <dbReference type="SAM" id="Phobius"/>
    </source>
</evidence>
<protein>
    <submittedName>
        <fullName evidence="8">Lipopolysaccharide biosynthesis protein</fullName>
    </submittedName>
</protein>
<dbReference type="InterPro" id="IPR050833">
    <property type="entry name" value="Poly_Biosynth_Transport"/>
</dbReference>
<proteinExistence type="inferred from homology"/>
<evidence type="ECO:0000256" key="3">
    <source>
        <dbReference type="ARBA" id="ARBA00022475"/>
    </source>
</evidence>
<feature type="transmembrane region" description="Helical" evidence="7">
    <location>
        <begin position="41"/>
        <end position="58"/>
    </location>
</feature>
<feature type="transmembrane region" description="Helical" evidence="7">
    <location>
        <begin position="282"/>
        <end position="303"/>
    </location>
</feature>
<dbReference type="EMBL" id="QRDH01000001">
    <property type="protein sequence ID" value="RDU42785.1"/>
    <property type="molecule type" value="Genomic_DNA"/>
</dbReference>
<dbReference type="PANTHER" id="PTHR30250:SF10">
    <property type="entry name" value="LIPOPOLYSACCHARIDE BIOSYNTHESIS PROTEIN WZXC"/>
    <property type="match status" value="1"/>
</dbReference>
<feature type="transmembrane region" description="Helical" evidence="7">
    <location>
        <begin position="171"/>
        <end position="190"/>
    </location>
</feature>
<dbReference type="AlphaFoldDB" id="A0A3D8H7U2"/>
<comment type="caution">
    <text evidence="8">The sequence shown here is derived from an EMBL/GenBank/DDBJ whole genome shotgun (WGS) entry which is preliminary data.</text>
</comment>
<dbReference type="GO" id="GO:0005886">
    <property type="term" value="C:plasma membrane"/>
    <property type="evidence" value="ECO:0007669"/>
    <property type="project" value="UniProtKB-SubCell"/>
</dbReference>
<keyword evidence="3" id="KW-1003">Cell membrane</keyword>
<evidence type="ECO:0000256" key="2">
    <source>
        <dbReference type="ARBA" id="ARBA00007430"/>
    </source>
</evidence>
<accession>A0A3D8H7U2</accession>
<reference evidence="8 9" key="1">
    <citation type="submission" date="2018-08" db="EMBL/GenBank/DDBJ databases">
        <title>Genome sequence of Marinobacter flavimaris KCTC 12185.</title>
        <authorList>
            <person name="Chun J."/>
            <person name="Kim B.-Y."/>
            <person name="Choi S.-B."/>
            <person name="Kwak M.-J."/>
        </authorList>
    </citation>
    <scope>NUCLEOTIDE SEQUENCE [LARGE SCALE GENOMIC DNA]</scope>
    <source>
        <strain evidence="8 9">KCTC 12185</strain>
    </source>
</reference>
<comment type="subcellular location">
    <subcellularLocation>
        <location evidence="1">Cell membrane</location>
        <topology evidence="1">Multi-pass membrane protein</topology>
    </subcellularLocation>
</comment>
<feature type="transmembrane region" description="Helical" evidence="7">
    <location>
        <begin position="323"/>
        <end position="344"/>
    </location>
</feature>
<sequence>MSLSLQVIKSSGLLLGLQLIHRGLGIVSTLILARLLTPDHFGVVALVTIALQFFELLVETGNQQYIVQKSVLEDEDLNTAWTLDILSKTTIALIVIITSPFVADWFQEPDLTMALAVASLALPIRALKTPGMFRLARQINYKPLFKLSLWQKGVSFATVVTIAAIEPSYWAIIIGNLVAAIIFTVGSYRVERYRPRWSLSRLREQWQFSQWLLLRGIVGFTRSQVDNLLVSKAFGTSQLGGYNLVREISLLPALSAIIPMSEPLLAAIANAKSDPLQLAFRIRLSLALMISALAPITVFIMSYPDLIVRVLLGPDWSKFAPLLEPFGLFFFTFCLFALISDAIIAQGRVKLLFWFDVASTLAITVILWQWATHSLEAMAWWRGWLAVATTAALLLILQAQVHFGLARLAMLCMPGLIGSAAGALVTMAISISETHFLIRFFILGTSHVVVSAAVTISCAWLILGKTEEWGLIRSVLFDVKNQNRFTP</sequence>
<feature type="transmembrane region" description="Helical" evidence="7">
    <location>
        <begin position="437"/>
        <end position="463"/>
    </location>
</feature>
<keyword evidence="4 7" id="KW-0812">Transmembrane</keyword>